<sequence length="326" mass="35990">MATVTANAVRLLPEFDARQLQEELFSLGGQRFSPQATYSEGEITESLTEGWRVLSLRSPGGDPSRTDAGGPGLVDYADTPYLEEAPYTASVLRGLGASLRAVRFMSLEPGAAVGEHTDHPYGLPVGWARLHLPIVTNDQAVIVIEGVEHRWQPGELWYANFGRPHHLYNHGPQPRVHLVIDVYVTPGLLDLFPADVRDGIDESVVMFQRPEVRLSSAELEGLSGSIPVPENFLRTYPEPPTVTEFEEAAVPDSVGDLRAENGRLVLRVGDRYETVLVHLGGLEFRPLCWTEERTMRFTDTAGTSRIVFGYRHGGHRAETVRQGSPS</sequence>
<dbReference type="EMBL" id="JADOUF010000001">
    <property type="protein sequence ID" value="MBG6134033.1"/>
    <property type="molecule type" value="Genomic_DNA"/>
</dbReference>
<dbReference type="Pfam" id="PF05118">
    <property type="entry name" value="Asp_Arg_Hydrox"/>
    <property type="match status" value="1"/>
</dbReference>
<organism evidence="2 3">
    <name type="scientific">Longispora fulva</name>
    <dbReference type="NCBI Taxonomy" id="619741"/>
    <lineage>
        <taxon>Bacteria</taxon>
        <taxon>Bacillati</taxon>
        <taxon>Actinomycetota</taxon>
        <taxon>Actinomycetes</taxon>
        <taxon>Micromonosporales</taxon>
        <taxon>Micromonosporaceae</taxon>
        <taxon>Longispora</taxon>
    </lineage>
</organism>
<evidence type="ECO:0000259" key="1">
    <source>
        <dbReference type="Pfam" id="PF05118"/>
    </source>
</evidence>
<dbReference type="InterPro" id="IPR027443">
    <property type="entry name" value="IPNS-like_sf"/>
</dbReference>
<reference evidence="2" key="1">
    <citation type="submission" date="2020-11" db="EMBL/GenBank/DDBJ databases">
        <title>Sequencing the genomes of 1000 actinobacteria strains.</title>
        <authorList>
            <person name="Klenk H.-P."/>
        </authorList>
    </citation>
    <scope>NUCLEOTIDE SEQUENCE</scope>
    <source>
        <strain evidence="2">DSM 45356</strain>
    </source>
</reference>
<keyword evidence="3" id="KW-1185">Reference proteome</keyword>
<dbReference type="InterPro" id="IPR007803">
    <property type="entry name" value="Asp/Arg/Pro-Hydrxlase"/>
</dbReference>
<dbReference type="RefSeq" id="WP_197001318.1">
    <property type="nucleotide sequence ID" value="NZ_BONS01000044.1"/>
</dbReference>
<protein>
    <recommendedName>
        <fullName evidence="1">Aspartyl/asparaginy/proline hydroxylase domain-containing protein</fullName>
    </recommendedName>
</protein>
<dbReference type="Gene3D" id="2.60.120.330">
    <property type="entry name" value="B-lactam Antibiotic, Isopenicillin N Synthase, Chain"/>
    <property type="match status" value="1"/>
</dbReference>
<gene>
    <name evidence="2" type="ORF">IW245_000227</name>
</gene>
<dbReference type="SUPFAM" id="SSF51197">
    <property type="entry name" value="Clavaminate synthase-like"/>
    <property type="match status" value="1"/>
</dbReference>
<dbReference type="AlphaFoldDB" id="A0A8J7GE34"/>
<name>A0A8J7GE34_9ACTN</name>
<accession>A0A8J7GE34</accession>
<proteinExistence type="predicted"/>
<comment type="caution">
    <text evidence="2">The sequence shown here is derived from an EMBL/GenBank/DDBJ whole genome shotgun (WGS) entry which is preliminary data.</text>
</comment>
<feature type="domain" description="Aspartyl/asparaginy/proline hydroxylase" evidence="1">
    <location>
        <begin position="18"/>
        <end position="183"/>
    </location>
</feature>
<evidence type="ECO:0000313" key="3">
    <source>
        <dbReference type="Proteomes" id="UP000622552"/>
    </source>
</evidence>
<evidence type="ECO:0000313" key="2">
    <source>
        <dbReference type="EMBL" id="MBG6134033.1"/>
    </source>
</evidence>
<dbReference type="Proteomes" id="UP000622552">
    <property type="component" value="Unassembled WGS sequence"/>
</dbReference>